<sequence>MTDNDASQNAAPQTIEQALQQAIAHLQAGEMRDAERLYRSILQSQPRHPDANHNLGVIAVLAGQPAAALPHFKAALEANPVHEQYWLSYIDTLIRTGQTESARLVLEQGRQRGISGEAIKALAAGLEQQAEGEPDAGQINALLSLFSEGQHDAAFALAQQMTQRFPLYALGWKVMGTVLSQAGRSSEALAPTQQAAALSPGDAGVHYQFGKILQKLERLAEAEASYQMAIRIRPDYTEACYSLGVTLQGLGRFAEAEVSYRRTIRIRPDYAAAHSNLGAVLQSLGRQVEAEACYRRAIEINPDYAGAHNNLAVVLHSLGQLAEAEAGYRRAIEIWPDYVEAHYNLGRVLKDLGRFNEVLASPPGTLD</sequence>
<accession>A0A1J5QSM5</accession>
<dbReference type="SUPFAM" id="SSF48452">
    <property type="entry name" value="TPR-like"/>
    <property type="match status" value="1"/>
</dbReference>
<dbReference type="Gene3D" id="1.25.40.10">
    <property type="entry name" value="Tetratricopeptide repeat domain"/>
    <property type="match status" value="5"/>
</dbReference>
<evidence type="ECO:0000313" key="1">
    <source>
        <dbReference type="EMBL" id="OIQ80483.1"/>
    </source>
</evidence>
<keyword evidence="1" id="KW-0378">Hydrolase</keyword>
<dbReference type="EMBL" id="MLJW01001054">
    <property type="protein sequence ID" value="OIQ80483.1"/>
    <property type="molecule type" value="Genomic_DNA"/>
</dbReference>
<dbReference type="Pfam" id="PF13432">
    <property type="entry name" value="TPR_16"/>
    <property type="match status" value="1"/>
</dbReference>
<keyword evidence="1" id="KW-0645">Protease</keyword>
<dbReference type="GO" id="GO:0008233">
    <property type="term" value="F:peptidase activity"/>
    <property type="evidence" value="ECO:0007669"/>
    <property type="project" value="UniProtKB-KW"/>
</dbReference>
<dbReference type="PANTHER" id="PTHR44809">
    <property type="match status" value="1"/>
</dbReference>
<dbReference type="AlphaFoldDB" id="A0A1J5QSM5"/>
<reference evidence="1" key="1">
    <citation type="submission" date="2016-10" db="EMBL/GenBank/DDBJ databases">
        <title>Sequence of Gallionella enrichment culture.</title>
        <authorList>
            <person name="Poehlein A."/>
            <person name="Muehling M."/>
            <person name="Daniel R."/>
        </authorList>
    </citation>
    <scope>NUCLEOTIDE SEQUENCE</scope>
</reference>
<protein>
    <submittedName>
        <fullName evidence="1">Beta-barrel assembly-enhancing protease</fullName>
    </submittedName>
</protein>
<dbReference type="Pfam" id="PF00515">
    <property type="entry name" value="TPR_1"/>
    <property type="match status" value="1"/>
</dbReference>
<proteinExistence type="predicted"/>
<dbReference type="PANTHER" id="PTHR44809:SF1">
    <property type="entry name" value="PROTEIN O-MANNOSYL-TRANSFERASE TMTC1"/>
    <property type="match status" value="1"/>
</dbReference>
<comment type="caution">
    <text evidence="1">The sequence shown here is derived from an EMBL/GenBank/DDBJ whole genome shotgun (WGS) entry which is preliminary data.</text>
</comment>
<dbReference type="Pfam" id="PF13181">
    <property type="entry name" value="TPR_8"/>
    <property type="match status" value="2"/>
</dbReference>
<dbReference type="Pfam" id="PF13414">
    <property type="entry name" value="TPR_11"/>
    <property type="match status" value="1"/>
</dbReference>
<dbReference type="SMART" id="SM00028">
    <property type="entry name" value="TPR"/>
    <property type="match status" value="7"/>
</dbReference>
<dbReference type="PROSITE" id="PS50293">
    <property type="entry name" value="TPR_REGION"/>
    <property type="match status" value="1"/>
</dbReference>
<name>A0A1J5QSM5_9ZZZZ</name>
<dbReference type="InterPro" id="IPR019734">
    <property type="entry name" value="TPR_rpt"/>
</dbReference>
<dbReference type="PROSITE" id="PS50005">
    <property type="entry name" value="TPR"/>
    <property type="match status" value="4"/>
</dbReference>
<dbReference type="GO" id="GO:0006508">
    <property type="term" value="P:proteolysis"/>
    <property type="evidence" value="ECO:0007669"/>
    <property type="project" value="UniProtKB-KW"/>
</dbReference>
<organism evidence="1">
    <name type="scientific">mine drainage metagenome</name>
    <dbReference type="NCBI Taxonomy" id="410659"/>
    <lineage>
        <taxon>unclassified sequences</taxon>
        <taxon>metagenomes</taxon>
        <taxon>ecological metagenomes</taxon>
    </lineage>
</organism>
<dbReference type="InterPro" id="IPR052943">
    <property type="entry name" value="TMTC_O-mannosyl-trnsfr"/>
</dbReference>
<dbReference type="InterPro" id="IPR011990">
    <property type="entry name" value="TPR-like_helical_dom_sf"/>
</dbReference>
<gene>
    <name evidence="1" type="primary">bepA_64</name>
    <name evidence="1" type="ORF">GALL_377570</name>
</gene>